<dbReference type="KEGG" id="plig:NAG76_08835"/>
<proteinExistence type="predicted"/>
<organism evidence="2 3">
    <name type="scientific">Candidatus Pristimantibacillus lignocellulolyticus</name>
    <dbReference type="NCBI Taxonomy" id="2994561"/>
    <lineage>
        <taxon>Bacteria</taxon>
        <taxon>Bacillati</taxon>
        <taxon>Bacillota</taxon>
        <taxon>Bacilli</taxon>
        <taxon>Bacillales</taxon>
        <taxon>Paenibacillaceae</taxon>
        <taxon>Candidatus Pristimantibacillus</taxon>
    </lineage>
</organism>
<reference evidence="2" key="1">
    <citation type="submission" date="2022-05" db="EMBL/GenBank/DDBJ databases">
        <title>Novel bacterial taxa in a minimal lignocellulolytic consortium and its capacity to transform plastics disclosed by genome-resolved metagenomics.</title>
        <authorList>
            <person name="Rodriguez C.A.D."/>
            <person name="Diaz-Garcia L."/>
            <person name="Herrera K."/>
            <person name="Tarazona N.A."/>
            <person name="Sproer C."/>
            <person name="Overmann J."/>
            <person name="Jimenez D.J."/>
        </authorList>
    </citation>
    <scope>NUCLEOTIDE SEQUENCE</scope>
    <source>
        <strain evidence="2">MAG5</strain>
    </source>
</reference>
<dbReference type="AlphaFoldDB" id="A0A9J6ZJK6"/>
<dbReference type="InterPro" id="IPR036291">
    <property type="entry name" value="NAD(P)-bd_dom_sf"/>
</dbReference>
<dbReference type="SUPFAM" id="SSF51735">
    <property type="entry name" value="NAD(P)-binding Rossmann-fold domains"/>
    <property type="match status" value="1"/>
</dbReference>
<dbReference type="Proteomes" id="UP001056756">
    <property type="component" value="Chromosome"/>
</dbReference>
<name>A0A9J6ZJK6_9BACL</name>
<dbReference type="InterPro" id="IPR001509">
    <property type="entry name" value="Epimerase_deHydtase"/>
</dbReference>
<evidence type="ECO:0000313" key="2">
    <source>
        <dbReference type="EMBL" id="URN96302.1"/>
    </source>
</evidence>
<evidence type="ECO:0000259" key="1">
    <source>
        <dbReference type="Pfam" id="PF01370"/>
    </source>
</evidence>
<feature type="domain" description="NAD-dependent epimerase/dehydratase" evidence="1">
    <location>
        <begin position="4"/>
        <end position="219"/>
    </location>
</feature>
<dbReference type="InterPro" id="IPR051783">
    <property type="entry name" value="NAD(P)-dependent_oxidoreduct"/>
</dbReference>
<dbReference type="Pfam" id="PF01370">
    <property type="entry name" value="Epimerase"/>
    <property type="match status" value="1"/>
</dbReference>
<evidence type="ECO:0000313" key="3">
    <source>
        <dbReference type="Proteomes" id="UP001056756"/>
    </source>
</evidence>
<gene>
    <name evidence="2" type="ORF">NAG76_08835</name>
</gene>
<accession>A0A9J6ZJK6</accession>
<sequence>MMKVLVAGATGGIGYALVQQLTKQNIEVVAFARGADKLQSMFGHNTLVTCVAGDVLNVQNLLDACVGIDTMIHAVSFPYQQWNETHIPCLVNMLEAAKISGSKFIFADNIYAYGKQPQAVVEDIIKMPHTKKGKLRLQMEMLVQESGIPYLIAHVPDVFGPNAKNTILYGTLQGAVQNKAAYFVGRTNVTREFAYTIDVAESIVTLALNPTSFNQHWNIPGCLKVTGEELAELLQQLVGYRPKIRVATSTHVAFLALFSSFMREQKEMMYLTETPVILNSAKLEKALGTLPYTNRMESLRVTMDWIKKNA</sequence>
<protein>
    <submittedName>
        <fullName evidence="2">SDR family NAD(P)-dependent oxidoreductase</fullName>
    </submittedName>
</protein>
<dbReference type="PANTHER" id="PTHR48079:SF6">
    <property type="entry name" value="NAD(P)-BINDING DOMAIN-CONTAINING PROTEIN-RELATED"/>
    <property type="match status" value="1"/>
</dbReference>
<dbReference type="EMBL" id="CP097899">
    <property type="protein sequence ID" value="URN96302.1"/>
    <property type="molecule type" value="Genomic_DNA"/>
</dbReference>
<dbReference type="PANTHER" id="PTHR48079">
    <property type="entry name" value="PROTEIN YEEZ"/>
    <property type="match status" value="1"/>
</dbReference>
<dbReference type="GO" id="GO:0005737">
    <property type="term" value="C:cytoplasm"/>
    <property type="evidence" value="ECO:0007669"/>
    <property type="project" value="TreeGrafter"/>
</dbReference>
<dbReference type="Gene3D" id="3.40.50.720">
    <property type="entry name" value="NAD(P)-binding Rossmann-like Domain"/>
    <property type="match status" value="1"/>
</dbReference>
<dbReference type="GO" id="GO:0004029">
    <property type="term" value="F:aldehyde dehydrogenase (NAD+) activity"/>
    <property type="evidence" value="ECO:0007669"/>
    <property type="project" value="TreeGrafter"/>
</dbReference>